<dbReference type="Pfam" id="PF02350">
    <property type="entry name" value="Epimerase_2"/>
    <property type="match status" value="1"/>
</dbReference>
<feature type="domain" description="UDP-N-acetylglucosamine 2-epimerase" evidence="5">
    <location>
        <begin position="28"/>
        <end position="370"/>
    </location>
</feature>
<evidence type="ECO:0000256" key="1">
    <source>
        <dbReference type="ARBA" id="ARBA00023235"/>
    </source>
</evidence>
<dbReference type="KEGG" id="aalg:AREALGSMS7_03257"/>
<dbReference type="Proteomes" id="UP000204551">
    <property type="component" value="Chromosome"/>
</dbReference>
<evidence type="ECO:0000313" key="6">
    <source>
        <dbReference type="EMBL" id="ASO06682.1"/>
    </source>
</evidence>
<evidence type="ECO:0000259" key="5">
    <source>
        <dbReference type="Pfam" id="PF02350"/>
    </source>
</evidence>
<dbReference type="InterPro" id="IPR003331">
    <property type="entry name" value="UDP_GlcNAc_Epimerase_2_dom"/>
</dbReference>
<dbReference type="PANTHER" id="PTHR43174">
    <property type="entry name" value="UDP-N-ACETYLGLUCOSAMINE 2-EPIMERASE"/>
    <property type="match status" value="1"/>
</dbReference>
<evidence type="ECO:0000256" key="2">
    <source>
        <dbReference type="ARBA" id="ARBA00038209"/>
    </source>
</evidence>
<dbReference type="InterPro" id="IPR029767">
    <property type="entry name" value="WecB-like"/>
</dbReference>
<dbReference type="SUPFAM" id="SSF53756">
    <property type="entry name" value="UDP-Glycosyltransferase/glycogen phosphorylase"/>
    <property type="match status" value="1"/>
</dbReference>
<evidence type="ECO:0000313" key="7">
    <source>
        <dbReference type="Proteomes" id="UP000204551"/>
    </source>
</evidence>
<protein>
    <recommendedName>
        <fullName evidence="3">UDP-N-acetylglucosamine 2-epimerase (non-hydrolyzing)</fullName>
        <ecNumber evidence="3">5.1.3.14</ecNumber>
    </recommendedName>
</protein>
<dbReference type="GO" id="GO:0008761">
    <property type="term" value="F:UDP-N-acetylglucosamine 2-epimerase activity"/>
    <property type="evidence" value="ECO:0007669"/>
    <property type="project" value="UniProtKB-EC"/>
</dbReference>
<dbReference type="PANTHER" id="PTHR43174:SF2">
    <property type="entry name" value="UDP-N-ACETYLGLUCOSAMINE 2-EPIMERASE"/>
    <property type="match status" value="1"/>
</dbReference>
<dbReference type="NCBIfam" id="TIGR00236">
    <property type="entry name" value="wecB"/>
    <property type="match status" value="1"/>
</dbReference>
<dbReference type="CDD" id="cd03786">
    <property type="entry name" value="GTB_UDP-GlcNAc_2-Epimerase"/>
    <property type="match status" value="1"/>
</dbReference>
<proteinExistence type="inferred from homology"/>
<evidence type="ECO:0000256" key="3">
    <source>
        <dbReference type="ARBA" id="ARBA00038858"/>
    </source>
</evidence>
<sequence>MKCKKNLIVFGTRPEAIKMAPLVKEFLKNDFFETKVCVTAQHREMLDQVLDFFGISPDYDLNLMKPGQNLYGLTADIITGLQPVLEEFQPDYVYVHGDTTTTMGASIAAFYSGAKICHIEAGLRTFNKKSPFPEEINRTITGHIADFHFAPTQTSFDNLRNEGISKDSILITGNTVIDALFESVSKVDNIEDTEIKNLKSKIDLTKRIVLVTGHRRENHGQGFINICNALKEIGEAIDNVQIIYPVHLNPKVQKPVYDILGNQENIKLITPLAYPAFVWLMNKSELVITDSGGVQEEAPSLGKPVLVMRDTTERPEAVDAGTVILVGTEKAKIVSETMDLMGNPDRYKRMSKLHNPYGDGNACKRIVEFMQNLN</sequence>
<evidence type="ECO:0000256" key="4">
    <source>
        <dbReference type="RuleBase" id="RU003513"/>
    </source>
</evidence>
<dbReference type="RefSeq" id="WP_093979115.1">
    <property type="nucleotide sequence ID" value="NZ_CP022515.1"/>
</dbReference>
<reference evidence="6 7" key="1">
    <citation type="submission" date="2017-07" db="EMBL/GenBank/DDBJ databases">
        <title>Genome Sequence of Arenibacter algicola Strain SMS7 Isolated from a culture of the Diatom Skeletonema marinoi.</title>
        <authorList>
            <person name="Topel M."/>
            <person name="Pinder M.I.M."/>
            <person name="Johansson O.N."/>
            <person name="Kourtchenko O."/>
            <person name="Godhe A."/>
            <person name="Clarke A.K."/>
        </authorList>
    </citation>
    <scope>NUCLEOTIDE SEQUENCE [LARGE SCALE GENOMIC DNA]</scope>
    <source>
        <strain evidence="6 7">SMS7</strain>
    </source>
</reference>
<gene>
    <name evidence="6" type="primary">wecB</name>
    <name evidence="6" type="ORF">AREALGSMS7_03257</name>
</gene>
<comment type="similarity">
    <text evidence="2 4">Belongs to the UDP-N-acetylglucosamine 2-epimerase family.</text>
</comment>
<dbReference type="FunFam" id="3.40.50.2000:FF:000043">
    <property type="entry name" value="UDP-N-acetylglucosamine 2-epimerase"/>
    <property type="match status" value="1"/>
</dbReference>
<accession>A0A221UZB5</accession>
<organism evidence="6 7">
    <name type="scientific">Arenibacter algicola</name>
    <dbReference type="NCBI Taxonomy" id="616991"/>
    <lineage>
        <taxon>Bacteria</taxon>
        <taxon>Pseudomonadati</taxon>
        <taxon>Bacteroidota</taxon>
        <taxon>Flavobacteriia</taxon>
        <taxon>Flavobacteriales</taxon>
        <taxon>Flavobacteriaceae</taxon>
        <taxon>Arenibacter</taxon>
    </lineage>
</organism>
<name>A0A221UZB5_9FLAO</name>
<keyword evidence="1 4" id="KW-0413">Isomerase</keyword>
<dbReference type="Gene3D" id="3.40.50.2000">
    <property type="entry name" value="Glycogen Phosphorylase B"/>
    <property type="match status" value="2"/>
</dbReference>
<dbReference type="EMBL" id="CP022515">
    <property type="protein sequence ID" value="ASO06682.1"/>
    <property type="molecule type" value="Genomic_DNA"/>
</dbReference>
<dbReference type="AlphaFoldDB" id="A0A221UZB5"/>
<dbReference type="EC" id="5.1.3.14" evidence="3"/>